<evidence type="ECO:0008006" key="3">
    <source>
        <dbReference type="Google" id="ProtNLM"/>
    </source>
</evidence>
<reference evidence="1 2" key="1">
    <citation type="submission" date="2023-01" db="EMBL/GenBank/DDBJ databases">
        <title>Analysis of 21 Apiospora genomes using comparative genomics revels a genus with tremendous synthesis potential of carbohydrate active enzymes and secondary metabolites.</title>
        <authorList>
            <person name="Sorensen T."/>
        </authorList>
    </citation>
    <scope>NUCLEOTIDE SEQUENCE [LARGE SCALE GENOMIC DNA]</scope>
    <source>
        <strain evidence="1 2">CBS 33761</strain>
    </source>
</reference>
<dbReference type="Proteomes" id="UP001444661">
    <property type="component" value="Unassembled WGS sequence"/>
</dbReference>
<proteinExistence type="predicted"/>
<comment type="caution">
    <text evidence="1">The sequence shown here is derived from an EMBL/GenBank/DDBJ whole genome shotgun (WGS) entry which is preliminary data.</text>
</comment>
<keyword evidence="2" id="KW-1185">Reference proteome</keyword>
<organism evidence="1 2">
    <name type="scientific">Apiospora rasikravindrae</name>
    <dbReference type="NCBI Taxonomy" id="990691"/>
    <lineage>
        <taxon>Eukaryota</taxon>
        <taxon>Fungi</taxon>
        <taxon>Dikarya</taxon>
        <taxon>Ascomycota</taxon>
        <taxon>Pezizomycotina</taxon>
        <taxon>Sordariomycetes</taxon>
        <taxon>Xylariomycetidae</taxon>
        <taxon>Amphisphaeriales</taxon>
        <taxon>Apiosporaceae</taxon>
        <taxon>Apiospora</taxon>
    </lineage>
</organism>
<name>A0ABR1U7P8_9PEZI</name>
<gene>
    <name evidence="1" type="ORF">PG993_000141</name>
</gene>
<protein>
    <recommendedName>
        <fullName evidence="3">Secreted protein</fullName>
    </recommendedName>
</protein>
<dbReference type="EMBL" id="JAQQWK010000001">
    <property type="protein sequence ID" value="KAK8054914.1"/>
    <property type="molecule type" value="Genomic_DNA"/>
</dbReference>
<sequence length="112" mass="12232">MLSAASSASSLPLFLSFSDGISPVAPINESMLLPTECCNSIRVDSLRWYGRDSQGDREKDIGIPRQCGRGCGDISIFKTDFRALHLFSALFQTNGMTLLGSSKLSRLSKRLD</sequence>
<evidence type="ECO:0000313" key="1">
    <source>
        <dbReference type="EMBL" id="KAK8054914.1"/>
    </source>
</evidence>
<accession>A0ABR1U7P8</accession>
<evidence type="ECO:0000313" key="2">
    <source>
        <dbReference type="Proteomes" id="UP001444661"/>
    </source>
</evidence>